<evidence type="ECO:0000313" key="2">
    <source>
        <dbReference type="EMBL" id="SUB57941.1"/>
    </source>
</evidence>
<dbReference type="AlphaFoldDB" id="A0A379C708"/>
<evidence type="ECO:0000256" key="1">
    <source>
        <dbReference type="SAM" id="Phobius"/>
    </source>
</evidence>
<name>A0A379C708_9FIRM</name>
<proteinExistence type="predicted"/>
<feature type="transmembrane region" description="Helical" evidence="1">
    <location>
        <begin position="40"/>
        <end position="56"/>
    </location>
</feature>
<reference evidence="2 3" key="1">
    <citation type="submission" date="2018-06" db="EMBL/GenBank/DDBJ databases">
        <authorList>
            <consortium name="Pathogen Informatics"/>
            <person name="Doyle S."/>
        </authorList>
    </citation>
    <scope>NUCLEOTIDE SEQUENCE [LARGE SCALE GENOMIC DNA]</scope>
    <source>
        <strain evidence="2 3">NCTC13149</strain>
    </source>
</reference>
<dbReference type="Proteomes" id="UP000255517">
    <property type="component" value="Unassembled WGS sequence"/>
</dbReference>
<protein>
    <submittedName>
        <fullName evidence="2">Uncharacterized protein</fullName>
    </submittedName>
</protein>
<dbReference type="EMBL" id="UGSZ01000001">
    <property type="protein sequence ID" value="SUB57941.1"/>
    <property type="molecule type" value="Genomic_DNA"/>
</dbReference>
<keyword evidence="1" id="KW-1133">Transmembrane helix</keyword>
<accession>A0A379C708</accession>
<sequence>MENVVNPPQNPVFRKLILNSLMLDFKLAATIRPIKNEPKIFIIIVIILLSYIFIGIKPKRYLDIEPKAPPKETAIIFN</sequence>
<organism evidence="2 3">
    <name type="scientific">Peptoniphilus lacrimalis</name>
    <dbReference type="NCBI Taxonomy" id="33031"/>
    <lineage>
        <taxon>Bacteria</taxon>
        <taxon>Bacillati</taxon>
        <taxon>Bacillota</taxon>
        <taxon>Tissierellia</taxon>
        <taxon>Tissierellales</taxon>
        <taxon>Peptoniphilaceae</taxon>
        <taxon>Peptoniphilus</taxon>
    </lineage>
</organism>
<keyword evidence="1" id="KW-0472">Membrane</keyword>
<gene>
    <name evidence="2" type="ORF">NCTC13149_01803</name>
</gene>
<evidence type="ECO:0000313" key="3">
    <source>
        <dbReference type="Proteomes" id="UP000255517"/>
    </source>
</evidence>
<keyword evidence="1" id="KW-0812">Transmembrane</keyword>